<reference evidence="1 2" key="1">
    <citation type="submission" date="2019-04" db="EMBL/GenBank/DDBJ databases">
        <authorList>
            <person name="Van Vliet M D."/>
        </authorList>
    </citation>
    <scope>NUCLEOTIDE SEQUENCE [LARGE SCALE GENOMIC DNA]</scope>
    <source>
        <strain evidence="1 2">F21</strain>
    </source>
</reference>
<name>A0A6C2UQF8_9BACT</name>
<accession>A0A6C2UQF8</accession>
<organism evidence="1 2">
    <name type="scientific">Pontiella sulfatireligans</name>
    <dbReference type="NCBI Taxonomy" id="2750658"/>
    <lineage>
        <taxon>Bacteria</taxon>
        <taxon>Pseudomonadati</taxon>
        <taxon>Kiritimatiellota</taxon>
        <taxon>Kiritimatiellia</taxon>
        <taxon>Kiritimatiellales</taxon>
        <taxon>Pontiellaceae</taxon>
        <taxon>Pontiella</taxon>
    </lineage>
</organism>
<evidence type="ECO:0000313" key="1">
    <source>
        <dbReference type="EMBL" id="VGO22309.1"/>
    </source>
</evidence>
<sequence length="147" mass="17148">MKFVIDKKHLVRMLKIVNHRDMASISHRKKNQYLRIKAYNMEVELEANGVAISTSAMITEKGVCFIRYRGLLELVQSYKKKKIYIVVTPDGLQIETYHASDELWYAIFDDPKMAPASIEEVQKDKTPEPSFVSSTAIQDWRDMYRQS</sequence>
<dbReference type="AlphaFoldDB" id="A0A6C2UQF8"/>
<dbReference type="SUPFAM" id="SSF55979">
    <property type="entry name" value="DNA clamp"/>
    <property type="match status" value="1"/>
</dbReference>
<dbReference type="InterPro" id="IPR046938">
    <property type="entry name" value="DNA_clamp_sf"/>
</dbReference>
<dbReference type="Proteomes" id="UP000346198">
    <property type="component" value="Unassembled WGS sequence"/>
</dbReference>
<dbReference type="EMBL" id="CAAHFH010000002">
    <property type="protein sequence ID" value="VGO22309.1"/>
    <property type="molecule type" value="Genomic_DNA"/>
</dbReference>
<dbReference type="RefSeq" id="WP_136063696.1">
    <property type="nucleotide sequence ID" value="NZ_CAAHFH010000002.1"/>
</dbReference>
<evidence type="ECO:0000313" key="2">
    <source>
        <dbReference type="Proteomes" id="UP000346198"/>
    </source>
</evidence>
<protein>
    <submittedName>
        <fullName evidence="1">Uncharacterized protein</fullName>
    </submittedName>
</protein>
<keyword evidence="2" id="KW-1185">Reference proteome</keyword>
<proteinExistence type="predicted"/>
<gene>
    <name evidence="1" type="ORF">SCARR_04392</name>
</gene>